<organism evidence="2 3">
    <name type="scientific">Rhizocola hellebori</name>
    <dbReference type="NCBI Taxonomy" id="1392758"/>
    <lineage>
        <taxon>Bacteria</taxon>
        <taxon>Bacillati</taxon>
        <taxon>Actinomycetota</taxon>
        <taxon>Actinomycetes</taxon>
        <taxon>Micromonosporales</taxon>
        <taxon>Micromonosporaceae</taxon>
        <taxon>Rhizocola</taxon>
    </lineage>
</organism>
<evidence type="ECO:0000256" key="1">
    <source>
        <dbReference type="SAM" id="Phobius"/>
    </source>
</evidence>
<feature type="transmembrane region" description="Helical" evidence="1">
    <location>
        <begin position="288"/>
        <end position="309"/>
    </location>
</feature>
<reference evidence="2" key="1">
    <citation type="submission" date="2021-01" db="EMBL/GenBank/DDBJ databases">
        <title>Whole genome shotgun sequence of Rhizocola hellebori NBRC 109834.</title>
        <authorList>
            <person name="Komaki H."/>
            <person name="Tamura T."/>
        </authorList>
    </citation>
    <scope>NUCLEOTIDE SEQUENCE</scope>
    <source>
        <strain evidence="2">NBRC 109834</strain>
    </source>
</reference>
<accession>A0A8J3VCV7</accession>
<name>A0A8J3VCV7_9ACTN</name>
<keyword evidence="1" id="KW-0812">Transmembrane</keyword>
<protein>
    <submittedName>
        <fullName evidence="2">Uncharacterized protein</fullName>
    </submittedName>
</protein>
<dbReference type="EMBL" id="BONY01000005">
    <property type="protein sequence ID" value="GIH02949.1"/>
    <property type="molecule type" value="Genomic_DNA"/>
</dbReference>
<dbReference type="Proteomes" id="UP000612899">
    <property type="component" value="Unassembled WGS sequence"/>
</dbReference>
<gene>
    <name evidence="2" type="ORF">Rhe02_10160</name>
</gene>
<feature type="transmembrane region" description="Helical" evidence="1">
    <location>
        <begin position="156"/>
        <end position="178"/>
    </location>
</feature>
<feature type="transmembrane region" description="Helical" evidence="1">
    <location>
        <begin position="111"/>
        <end position="135"/>
    </location>
</feature>
<evidence type="ECO:0000313" key="3">
    <source>
        <dbReference type="Proteomes" id="UP000612899"/>
    </source>
</evidence>
<proteinExistence type="predicted"/>
<keyword evidence="3" id="KW-1185">Reference proteome</keyword>
<feature type="transmembrane region" description="Helical" evidence="1">
    <location>
        <begin position="39"/>
        <end position="58"/>
    </location>
</feature>
<evidence type="ECO:0000313" key="2">
    <source>
        <dbReference type="EMBL" id="GIH02949.1"/>
    </source>
</evidence>
<dbReference type="AlphaFoldDB" id="A0A8J3VCV7"/>
<feature type="transmembrane region" description="Helical" evidence="1">
    <location>
        <begin position="198"/>
        <end position="215"/>
    </location>
</feature>
<feature type="transmembrane region" description="Helical" evidence="1">
    <location>
        <begin position="235"/>
        <end position="253"/>
    </location>
</feature>
<sequence length="317" mass="34328">MCLGLLLLAGSYVQLLFPRHMFTDPEVFFQGYPIVPGNLLGGAAALSALGLILFGEGVCERLGAPCLSGLVSAGPRGLVRVLVAAAAAGLAMELMAQWLGKLWVYPYWTQWFYWLVLLPGFVFYWAAIVESYLAAKAFLDWMAQPRSRALGGPPSWVAIALLGVAGALLLGVAGWRYLAWYSERGGYVFAVTKPLPNAPPFGYVLLAFVGAVLLAEWGLHARGLPSLIGSARRAYWMPLAAVAVSSVLVSLFVEGQNAVNRFWAYTHFPAPGFAVWGVPVTVFAAWPWQYLIFLLVASLFGPGLANLFWRAPGESAR</sequence>
<comment type="caution">
    <text evidence="2">The sequence shown here is derived from an EMBL/GenBank/DDBJ whole genome shotgun (WGS) entry which is preliminary data.</text>
</comment>
<keyword evidence="1" id="KW-0472">Membrane</keyword>
<keyword evidence="1" id="KW-1133">Transmembrane helix</keyword>